<sequence>MTAAPSVTPYAVVPNPQRSGWVMVWVCCPHCGQTHVHGGPSADYTGHRSADCGATLGYHVRVAVVDVAPKCPVCGGSLRPGVTVHPSCQRGAP</sequence>
<keyword evidence="2" id="KW-1185">Reference proteome</keyword>
<reference evidence="1 2" key="1">
    <citation type="journal article" date="2019" name="Int. J. Syst. Evol. Microbiol.">
        <title>The Global Catalogue of Microorganisms (GCM) 10K type strain sequencing project: providing services to taxonomists for standard genome sequencing and annotation.</title>
        <authorList>
            <consortium name="The Broad Institute Genomics Platform"/>
            <consortium name="The Broad Institute Genome Sequencing Center for Infectious Disease"/>
            <person name="Wu L."/>
            <person name="Ma J."/>
        </authorList>
    </citation>
    <scope>NUCLEOTIDE SEQUENCE [LARGE SCALE GENOMIC DNA]</scope>
    <source>
        <strain evidence="1 2">JCM 15628</strain>
    </source>
</reference>
<evidence type="ECO:0000313" key="1">
    <source>
        <dbReference type="EMBL" id="GAA1969286.1"/>
    </source>
</evidence>
<comment type="caution">
    <text evidence="1">The sequence shown here is derived from an EMBL/GenBank/DDBJ whole genome shotgun (WGS) entry which is preliminary data.</text>
</comment>
<protein>
    <submittedName>
        <fullName evidence="1">Uncharacterized protein</fullName>
    </submittedName>
</protein>
<accession>A0ABN2RIF3</accession>
<dbReference type="Proteomes" id="UP001500013">
    <property type="component" value="Unassembled WGS sequence"/>
</dbReference>
<organism evidence="1 2">
    <name type="scientific">Terrabacter lapilli</name>
    <dbReference type="NCBI Taxonomy" id="436231"/>
    <lineage>
        <taxon>Bacteria</taxon>
        <taxon>Bacillati</taxon>
        <taxon>Actinomycetota</taxon>
        <taxon>Actinomycetes</taxon>
        <taxon>Micrococcales</taxon>
        <taxon>Intrasporangiaceae</taxon>
        <taxon>Terrabacter</taxon>
    </lineage>
</organism>
<name>A0ABN2RIF3_9MICO</name>
<gene>
    <name evidence="1" type="ORF">GCM10009817_06550</name>
</gene>
<evidence type="ECO:0000313" key="2">
    <source>
        <dbReference type="Proteomes" id="UP001500013"/>
    </source>
</evidence>
<proteinExistence type="predicted"/>
<dbReference type="EMBL" id="BAAAPU010000003">
    <property type="protein sequence ID" value="GAA1969286.1"/>
    <property type="molecule type" value="Genomic_DNA"/>
</dbReference>